<gene>
    <name evidence="2" type="ORF">BDA99DRAFT_8377</name>
</gene>
<evidence type="ECO:0000313" key="2">
    <source>
        <dbReference type="EMBL" id="KAI9278494.1"/>
    </source>
</evidence>
<accession>A0AAD5KRM6</accession>
<feature type="region of interest" description="Disordered" evidence="1">
    <location>
        <begin position="207"/>
        <end position="229"/>
    </location>
</feature>
<keyword evidence="3" id="KW-1185">Reference proteome</keyword>
<evidence type="ECO:0000256" key="1">
    <source>
        <dbReference type="SAM" id="MobiDB-lite"/>
    </source>
</evidence>
<reference evidence="2" key="2">
    <citation type="submission" date="2023-02" db="EMBL/GenBank/DDBJ databases">
        <authorList>
            <consortium name="DOE Joint Genome Institute"/>
            <person name="Mondo S.J."/>
            <person name="Chang Y."/>
            <person name="Wang Y."/>
            <person name="Ahrendt S."/>
            <person name="Andreopoulos W."/>
            <person name="Barry K."/>
            <person name="Beard J."/>
            <person name="Benny G.L."/>
            <person name="Blankenship S."/>
            <person name="Bonito G."/>
            <person name="Cuomo C."/>
            <person name="Desiro A."/>
            <person name="Gervers K.A."/>
            <person name="Hundley H."/>
            <person name="Kuo A."/>
            <person name="LaButti K."/>
            <person name="Lang B.F."/>
            <person name="Lipzen A."/>
            <person name="O'Donnell K."/>
            <person name="Pangilinan J."/>
            <person name="Reynolds N."/>
            <person name="Sandor L."/>
            <person name="Smith M.W."/>
            <person name="Tsang A."/>
            <person name="Grigoriev I.V."/>
            <person name="Stajich J.E."/>
            <person name="Spatafora J.W."/>
        </authorList>
    </citation>
    <scope>NUCLEOTIDE SEQUENCE</scope>
    <source>
        <strain evidence="2">RSA 2281</strain>
    </source>
</reference>
<dbReference type="Proteomes" id="UP001209540">
    <property type="component" value="Unassembled WGS sequence"/>
</dbReference>
<proteinExistence type="predicted"/>
<dbReference type="EMBL" id="JAIXMP010000001">
    <property type="protein sequence ID" value="KAI9278494.1"/>
    <property type="molecule type" value="Genomic_DNA"/>
</dbReference>
<reference evidence="2" key="1">
    <citation type="journal article" date="2022" name="IScience">
        <title>Evolution of zygomycete secretomes and the origins of terrestrial fungal ecologies.</title>
        <authorList>
            <person name="Chang Y."/>
            <person name="Wang Y."/>
            <person name="Mondo S."/>
            <person name="Ahrendt S."/>
            <person name="Andreopoulos W."/>
            <person name="Barry K."/>
            <person name="Beard J."/>
            <person name="Benny G.L."/>
            <person name="Blankenship S."/>
            <person name="Bonito G."/>
            <person name="Cuomo C."/>
            <person name="Desiro A."/>
            <person name="Gervers K.A."/>
            <person name="Hundley H."/>
            <person name="Kuo A."/>
            <person name="LaButti K."/>
            <person name="Lang B.F."/>
            <person name="Lipzen A."/>
            <person name="O'Donnell K."/>
            <person name="Pangilinan J."/>
            <person name="Reynolds N."/>
            <person name="Sandor L."/>
            <person name="Smith M.E."/>
            <person name="Tsang A."/>
            <person name="Grigoriev I.V."/>
            <person name="Stajich J.E."/>
            <person name="Spatafora J.W."/>
        </authorList>
    </citation>
    <scope>NUCLEOTIDE SEQUENCE</scope>
    <source>
        <strain evidence="2">RSA 2281</strain>
    </source>
</reference>
<protein>
    <submittedName>
        <fullName evidence="2">Uncharacterized protein</fullName>
    </submittedName>
</protein>
<sequence length="229" mass="26411">MRMYKHSNTKEIEDTFVHRYLADLLNVVFDMSDLVDSAWANKALNLDNSSLNEIQYKPDYLIYFFFKDDDQKTLFTAEVKPVSRNVGVVNDTVKLGYEMKLIMDVLIEVGVANPIVCGLIVKDAQCEGYIMDLKYEATYRLTRICQFKLPKSFQDLPLFVPAVEAMLQLRTFIESTALSMSEKQENKAKNLKISSKHLIPKEYRRMSFSKHQQTKAVRGKVTKNNNQSA</sequence>
<organism evidence="2 3">
    <name type="scientific">Phascolomyces articulosus</name>
    <dbReference type="NCBI Taxonomy" id="60185"/>
    <lineage>
        <taxon>Eukaryota</taxon>
        <taxon>Fungi</taxon>
        <taxon>Fungi incertae sedis</taxon>
        <taxon>Mucoromycota</taxon>
        <taxon>Mucoromycotina</taxon>
        <taxon>Mucoromycetes</taxon>
        <taxon>Mucorales</taxon>
        <taxon>Lichtheimiaceae</taxon>
        <taxon>Phascolomyces</taxon>
    </lineage>
</organism>
<comment type="caution">
    <text evidence="2">The sequence shown here is derived from an EMBL/GenBank/DDBJ whole genome shotgun (WGS) entry which is preliminary data.</text>
</comment>
<dbReference type="AlphaFoldDB" id="A0AAD5KRM6"/>
<evidence type="ECO:0000313" key="3">
    <source>
        <dbReference type="Proteomes" id="UP001209540"/>
    </source>
</evidence>
<name>A0AAD5KRM6_9FUNG</name>